<dbReference type="Proteomes" id="UP000540412">
    <property type="component" value="Unassembled WGS sequence"/>
</dbReference>
<proteinExistence type="predicted"/>
<gene>
    <name evidence="1" type="ORF">BJY24_005693</name>
</gene>
<dbReference type="RefSeq" id="WP_051163400.1">
    <property type="nucleotide sequence ID" value="NZ_JACHIT010000002.1"/>
</dbReference>
<comment type="caution">
    <text evidence="1">The sequence shown here is derived from an EMBL/GenBank/DDBJ whole genome shotgun (WGS) entry which is preliminary data.</text>
</comment>
<sequence>MSSIDLWFRASEVLEIAEHAMAATKHRPSLIAEHADRPALVWVKDDGTYLTSSGLPRQLTEPPSPDGWAKVAFAVGWGRGTGPRLGDTPVGGDDFAEHLVLTEPTFGDTTLIDAIRDSAASDGWLVITAEPGQFGISIYATAPPTIVAVDRFGALMKQPPR</sequence>
<protein>
    <submittedName>
        <fullName evidence="1">Uncharacterized protein</fullName>
    </submittedName>
</protein>
<accession>A0A7W9PIH9</accession>
<evidence type="ECO:0000313" key="1">
    <source>
        <dbReference type="EMBL" id="MBB5916781.1"/>
    </source>
</evidence>
<reference evidence="1 2" key="1">
    <citation type="submission" date="2020-08" db="EMBL/GenBank/DDBJ databases">
        <title>Sequencing the genomes of 1000 actinobacteria strains.</title>
        <authorList>
            <person name="Klenk H.-P."/>
        </authorList>
    </citation>
    <scope>NUCLEOTIDE SEQUENCE [LARGE SCALE GENOMIC DNA]</scope>
    <source>
        <strain evidence="1 2">DSM 43582</strain>
    </source>
</reference>
<name>A0A7W9PIH9_9NOCA</name>
<evidence type="ECO:0000313" key="2">
    <source>
        <dbReference type="Proteomes" id="UP000540412"/>
    </source>
</evidence>
<dbReference type="EMBL" id="JACHIT010000002">
    <property type="protein sequence ID" value="MBB5916781.1"/>
    <property type="molecule type" value="Genomic_DNA"/>
</dbReference>
<keyword evidence="2" id="KW-1185">Reference proteome</keyword>
<dbReference type="AlphaFoldDB" id="A0A7W9PIH9"/>
<organism evidence="1 2">
    <name type="scientific">Nocardia transvalensis</name>
    <dbReference type="NCBI Taxonomy" id="37333"/>
    <lineage>
        <taxon>Bacteria</taxon>
        <taxon>Bacillati</taxon>
        <taxon>Actinomycetota</taxon>
        <taxon>Actinomycetes</taxon>
        <taxon>Mycobacteriales</taxon>
        <taxon>Nocardiaceae</taxon>
        <taxon>Nocardia</taxon>
    </lineage>
</organism>